<organism evidence="1 2">
    <name type="scientific">Paractinoplanes abujensis</name>
    <dbReference type="NCBI Taxonomy" id="882441"/>
    <lineage>
        <taxon>Bacteria</taxon>
        <taxon>Bacillati</taxon>
        <taxon>Actinomycetota</taxon>
        <taxon>Actinomycetes</taxon>
        <taxon>Micromonosporales</taxon>
        <taxon>Micromonosporaceae</taxon>
        <taxon>Paractinoplanes</taxon>
    </lineage>
</organism>
<dbReference type="Gene3D" id="3.40.50.620">
    <property type="entry name" value="HUPs"/>
    <property type="match status" value="1"/>
</dbReference>
<dbReference type="Proteomes" id="UP000542742">
    <property type="component" value="Unassembled WGS sequence"/>
</dbReference>
<keyword evidence="2" id="KW-1185">Reference proteome</keyword>
<proteinExistence type="predicted"/>
<protein>
    <recommendedName>
        <fullName evidence="3">Universal stress protein family protein</fullName>
    </recommendedName>
</protein>
<accession>A0A7W7G2U4</accession>
<dbReference type="EMBL" id="JACHMF010000001">
    <property type="protein sequence ID" value="MBB4693490.1"/>
    <property type="molecule type" value="Genomic_DNA"/>
</dbReference>
<sequence>MDGSPAGRAAVEFAFAYAAEHELPLAAADTSAAEQDDYFNDDVTLSTHLTVEPAALELLAAETELWNLKYPDVTARRAVLHGPVDKRRGVIGSARTGDVPLTVATEAAWPVAVIPAEHDEGDLL</sequence>
<reference evidence="1 2" key="1">
    <citation type="submission" date="2020-08" db="EMBL/GenBank/DDBJ databases">
        <title>Sequencing the genomes of 1000 actinobacteria strains.</title>
        <authorList>
            <person name="Klenk H.-P."/>
        </authorList>
    </citation>
    <scope>NUCLEOTIDE SEQUENCE [LARGE SCALE GENOMIC DNA]</scope>
    <source>
        <strain evidence="1 2">DSM 45518</strain>
    </source>
</reference>
<comment type="caution">
    <text evidence="1">The sequence shown here is derived from an EMBL/GenBank/DDBJ whole genome shotgun (WGS) entry which is preliminary data.</text>
</comment>
<gene>
    <name evidence="1" type="ORF">BKA14_003638</name>
</gene>
<evidence type="ECO:0008006" key="3">
    <source>
        <dbReference type="Google" id="ProtNLM"/>
    </source>
</evidence>
<name>A0A7W7G2U4_9ACTN</name>
<dbReference type="InterPro" id="IPR014729">
    <property type="entry name" value="Rossmann-like_a/b/a_fold"/>
</dbReference>
<dbReference type="AlphaFoldDB" id="A0A7W7G2U4"/>
<evidence type="ECO:0000313" key="1">
    <source>
        <dbReference type="EMBL" id="MBB4693490.1"/>
    </source>
</evidence>
<dbReference type="RefSeq" id="WP_184952103.1">
    <property type="nucleotide sequence ID" value="NZ_BOMC01000056.1"/>
</dbReference>
<evidence type="ECO:0000313" key="2">
    <source>
        <dbReference type="Proteomes" id="UP000542742"/>
    </source>
</evidence>